<dbReference type="EnsemblPlants" id="MELO3C030619.2.1">
    <property type="protein sequence ID" value="MELO3C030619.2.1"/>
    <property type="gene ID" value="MELO3C030619.2"/>
</dbReference>
<evidence type="ECO:0000313" key="1">
    <source>
        <dbReference type="EnsemblPlants" id="MELO3C030619.2.1"/>
    </source>
</evidence>
<protein>
    <submittedName>
        <fullName evidence="1">Uncharacterized protein</fullName>
    </submittedName>
</protein>
<name>A0A9I9E9C5_CUCME</name>
<dbReference type="AlphaFoldDB" id="A0A9I9E9C5"/>
<dbReference type="Gramene" id="MELO3C030619.2.1">
    <property type="protein sequence ID" value="MELO3C030619.2.1"/>
    <property type="gene ID" value="MELO3C030619.2"/>
</dbReference>
<accession>A0A9I9E9C5</accession>
<organism evidence="1">
    <name type="scientific">Cucumis melo</name>
    <name type="common">Muskmelon</name>
    <dbReference type="NCBI Taxonomy" id="3656"/>
    <lineage>
        <taxon>Eukaryota</taxon>
        <taxon>Viridiplantae</taxon>
        <taxon>Streptophyta</taxon>
        <taxon>Embryophyta</taxon>
        <taxon>Tracheophyta</taxon>
        <taxon>Spermatophyta</taxon>
        <taxon>Magnoliopsida</taxon>
        <taxon>eudicotyledons</taxon>
        <taxon>Gunneridae</taxon>
        <taxon>Pentapetalae</taxon>
        <taxon>rosids</taxon>
        <taxon>fabids</taxon>
        <taxon>Cucurbitales</taxon>
        <taxon>Cucurbitaceae</taxon>
        <taxon>Benincaseae</taxon>
        <taxon>Cucumis</taxon>
    </lineage>
</organism>
<sequence>ILLDKLHFNRLRISINKIQGSEESLAACATRNELRNSLRAASEMSPSSLCLGMINVKKGKEKVEIEFSMPIDCLSLLKLRYRLPVRVRVGHKVFSVLSHKEICVECLRSQVSIWSLEVIFVRGMINCVVDYGCKVVDL</sequence>
<proteinExistence type="predicted"/>
<reference evidence="1" key="1">
    <citation type="submission" date="2023-03" db="UniProtKB">
        <authorList>
            <consortium name="EnsemblPlants"/>
        </authorList>
    </citation>
    <scope>IDENTIFICATION</scope>
</reference>